<dbReference type="PANTHER" id="PTHR23416">
    <property type="entry name" value="SIALIC ACID SYNTHASE-RELATED"/>
    <property type="match status" value="1"/>
</dbReference>
<dbReference type="InterPro" id="IPR051159">
    <property type="entry name" value="Hexapeptide_acetyltransf"/>
</dbReference>
<dbReference type="PANTHER" id="PTHR23416:SF78">
    <property type="entry name" value="LIPOPOLYSACCHARIDE BIOSYNTHESIS O-ACETYL TRANSFERASE WBBJ-RELATED"/>
    <property type="match status" value="1"/>
</dbReference>
<dbReference type="Proteomes" id="UP001463665">
    <property type="component" value="Chromosome"/>
</dbReference>
<dbReference type="GO" id="GO:0016746">
    <property type="term" value="F:acyltransferase activity"/>
    <property type="evidence" value="ECO:0007669"/>
    <property type="project" value="UniProtKB-KW"/>
</dbReference>
<dbReference type="AlphaFoldDB" id="A0AAU6WTS4"/>
<reference evidence="1 2" key="1">
    <citation type="submission" date="2024-04" db="EMBL/GenBank/DDBJ databases">
        <title>Genome sequencing and assembly of rice foliar adapted Chryseobacterium endophyticum OsEnb-ALM-A6.</title>
        <authorList>
            <person name="Kumar S."/>
            <person name="Javed M."/>
            <person name="Chouhan V."/>
            <person name="Charishma K."/>
            <person name="Patel A."/>
            <person name="Kumar M."/>
            <person name="Sahu K.P."/>
            <person name="Kumar A."/>
        </authorList>
    </citation>
    <scope>NUCLEOTIDE SEQUENCE [LARGE SCALE GENOMIC DNA]</scope>
    <source>
        <strain evidence="1 2">OsEnb-ALM-A6</strain>
    </source>
</reference>
<dbReference type="Gene3D" id="2.160.10.10">
    <property type="entry name" value="Hexapeptide repeat proteins"/>
    <property type="match status" value="1"/>
</dbReference>
<protein>
    <submittedName>
        <fullName evidence="1">Acyltransferase</fullName>
        <ecNumber evidence="1">2.3.1.-</ecNumber>
    </submittedName>
</protein>
<dbReference type="EC" id="2.3.1.-" evidence="1"/>
<keyword evidence="2" id="KW-1185">Reference proteome</keyword>
<evidence type="ECO:0000313" key="1">
    <source>
        <dbReference type="EMBL" id="XAO75232.1"/>
    </source>
</evidence>
<dbReference type="CDD" id="cd04647">
    <property type="entry name" value="LbH_MAT_like"/>
    <property type="match status" value="1"/>
</dbReference>
<gene>
    <name evidence="1" type="ORF">AAFP95_04505</name>
</gene>
<dbReference type="InterPro" id="IPR001451">
    <property type="entry name" value="Hexapep"/>
</dbReference>
<accession>A0AAU6WTS4</accession>
<dbReference type="EMBL" id="CP154834">
    <property type="protein sequence ID" value="XAO75232.1"/>
    <property type="molecule type" value="Genomic_DNA"/>
</dbReference>
<organism evidence="1 2">
    <name type="scientific">Chryseobacterium endophyticum</name>
    <dbReference type="NCBI Taxonomy" id="1854762"/>
    <lineage>
        <taxon>Bacteria</taxon>
        <taxon>Pseudomonadati</taxon>
        <taxon>Bacteroidota</taxon>
        <taxon>Flavobacteriia</taxon>
        <taxon>Flavobacteriales</taxon>
        <taxon>Weeksellaceae</taxon>
        <taxon>Chryseobacterium group</taxon>
        <taxon>Chryseobacterium</taxon>
    </lineage>
</organism>
<dbReference type="SUPFAM" id="SSF51161">
    <property type="entry name" value="Trimeric LpxA-like enzymes"/>
    <property type="match status" value="1"/>
</dbReference>
<keyword evidence="1" id="KW-0012">Acyltransferase</keyword>
<keyword evidence="1" id="KW-0808">Transferase</keyword>
<dbReference type="Pfam" id="PF00132">
    <property type="entry name" value="Hexapep"/>
    <property type="match status" value="1"/>
</dbReference>
<dbReference type="RefSeq" id="WP_345767027.1">
    <property type="nucleotide sequence ID" value="NZ_CP154834.1"/>
</dbReference>
<dbReference type="InterPro" id="IPR011004">
    <property type="entry name" value="Trimer_LpxA-like_sf"/>
</dbReference>
<name>A0AAU6WTS4_9FLAO</name>
<proteinExistence type="predicted"/>
<sequence>MEKNAKLTIGDGVFMNNFCSVNCLDSISIGENTLFGENVKLYDHNHLYTAVPEFKVSNSDFSTAPIKIGKNCWLGSNVTVLKGVSIGDNCIIGAGCTIFKDIPSNTKVINQQQLILNSVS</sequence>
<evidence type="ECO:0000313" key="2">
    <source>
        <dbReference type="Proteomes" id="UP001463665"/>
    </source>
</evidence>